<reference evidence="2 3" key="1">
    <citation type="submission" date="2019-06" db="EMBL/GenBank/DDBJ databases">
        <title>Draft genomes of female and male turbot (Scophthalmus maximus).</title>
        <authorList>
            <person name="Xu H."/>
            <person name="Xu X.-W."/>
            <person name="Shao C."/>
            <person name="Chen S."/>
        </authorList>
    </citation>
    <scope>NUCLEOTIDE SEQUENCE [LARGE SCALE GENOMIC DNA]</scope>
    <source>
        <strain evidence="2">Ysfricsl-2016a</strain>
        <tissue evidence="2">Blood</tissue>
    </source>
</reference>
<comment type="caution">
    <text evidence="2">The sequence shown here is derived from an EMBL/GenBank/DDBJ whole genome shotgun (WGS) entry which is preliminary data.</text>
</comment>
<dbReference type="AlphaFoldDB" id="A0A6A4S2F1"/>
<accession>A0A6A4S2F1</accession>
<name>A0A6A4S2F1_SCOMX</name>
<sequence>MWFSLCSGAESRVPAVDDSRVFRRSEAAHLCFMSPLKVQSNETSEHLESTGKLAHQGLDFVIFFPPPPPPPARPRLEKVTHKSTGSGLCRVIKSSA</sequence>
<evidence type="ECO:0000313" key="3">
    <source>
        <dbReference type="Proteomes" id="UP000438429"/>
    </source>
</evidence>
<evidence type="ECO:0000313" key="2">
    <source>
        <dbReference type="EMBL" id="KAF0028523.1"/>
    </source>
</evidence>
<gene>
    <name evidence="1" type="ORF">F2P81_019609</name>
    <name evidence="2" type="ORF">F2P81_019610</name>
</gene>
<proteinExistence type="predicted"/>
<dbReference type="Proteomes" id="UP000438429">
    <property type="component" value="Unassembled WGS sequence"/>
</dbReference>
<protein>
    <submittedName>
        <fullName evidence="2">Uncharacterized protein</fullName>
    </submittedName>
</protein>
<organism evidence="2 3">
    <name type="scientific">Scophthalmus maximus</name>
    <name type="common">Turbot</name>
    <name type="synonym">Psetta maxima</name>
    <dbReference type="NCBI Taxonomy" id="52904"/>
    <lineage>
        <taxon>Eukaryota</taxon>
        <taxon>Metazoa</taxon>
        <taxon>Chordata</taxon>
        <taxon>Craniata</taxon>
        <taxon>Vertebrata</taxon>
        <taxon>Euteleostomi</taxon>
        <taxon>Actinopterygii</taxon>
        <taxon>Neopterygii</taxon>
        <taxon>Teleostei</taxon>
        <taxon>Neoteleostei</taxon>
        <taxon>Acanthomorphata</taxon>
        <taxon>Carangaria</taxon>
        <taxon>Pleuronectiformes</taxon>
        <taxon>Pleuronectoidei</taxon>
        <taxon>Scophthalmidae</taxon>
        <taxon>Scophthalmus</taxon>
    </lineage>
</organism>
<dbReference type="EMBL" id="VEVO01000017">
    <property type="protein sequence ID" value="KAF0028522.1"/>
    <property type="molecule type" value="Genomic_DNA"/>
</dbReference>
<dbReference type="EMBL" id="VEVO01000017">
    <property type="protein sequence ID" value="KAF0028523.1"/>
    <property type="molecule type" value="Genomic_DNA"/>
</dbReference>
<evidence type="ECO:0000313" key="1">
    <source>
        <dbReference type="EMBL" id="KAF0028522.1"/>
    </source>
</evidence>